<dbReference type="EMBL" id="BARS01012139">
    <property type="protein sequence ID" value="GAF97435.1"/>
    <property type="molecule type" value="Genomic_DNA"/>
</dbReference>
<dbReference type="Gene3D" id="3.40.50.720">
    <property type="entry name" value="NAD(P)-binding Rossmann-like Domain"/>
    <property type="match status" value="2"/>
</dbReference>
<feature type="non-terminal residue" evidence="1">
    <location>
        <position position="1"/>
    </location>
</feature>
<evidence type="ECO:0008006" key="2">
    <source>
        <dbReference type="Google" id="ProtNLM"/>
    </source>
</evidence>
<sequence length="48" mass="5550">NPFLKMGDNVLVTPHAAFYTHEAVEKERLWSAEEVARILRGEEPKWAI</sequence>
<organism evidence="1">
    <name type="scientific">marine sediment metagenome</name>
    <dbReference type="NCBI Taxonomy" id="412755"/>
    <lineage>
        <taxon>unclassified sequences</taxon>
        <taxon>metagenomes</taxon>
        <taxon>ecological metagenomes</taxon>
    </lineage>
</organism>
<gene>
    <name evidence="1" type="ORF">S01H1_21773</name>
</gene>
<evidence type="ECO:0000313" key="1">
    <source>
        <dbReference type="EMBL" id="GAF97435.1"/>
    </source>
</evidence>
<protein>
    <recommendedName>
        <fullName evidence="2">D-isomer specific 2-hydroxyacid dehydrogenase NAD-binding domain-containing protein</fullName>
    </recommendedName>
</protein>
<reference evidence="1" key="1">
    <citation type="journal article" date="2014" name="Front. Microbiol.">
        <title>High frequency of phylogenetically diverse reductive dehalogenase-homologous genes in deep subseafloor sedimentary metagenomes.</title>
        <authorList>
            <person name="Kawai M."/>
            <person name="Futagami T."/>
            <person name="Toyoda A."/>
            <person name="Takaki Y."/>
            <person name="Nishi S."/>
            <person name="Hori S."/>
            <person name="Arai W."/>
            <person name="Tsubouchi T."/>
            <person name="Morono Y."/>
            <person name="Uchiyama I."/>
            <person name="Ito T."/>
            <person name="Fujiyama A."/>
            <person name="Inagaki F."/>
            <person name="Takami H."/>
        </authorList>
    </citation>
    <scope>NUCLEOTIDE SEQUENCE</scope>
    <source>
        <strain evidence="1">Expedition CK06-06</strain>
    </source>
</reference>
<comment type="caution">
    <text evidence="1">The sequence shown here is derived from an EMBL/GenBank/DDBJ whole genome shotgun (WGS) entry which is preliminary data.</text>
</comment>
<dbReference type="AlphaFoldDB" id="X0V9Z9"/>
<accession>X0V9Z9</accession>
<name>X0V9Z9_9ZZZZ</name>
<proteinExistence type="predicted"/>